<sequence>MQSNSEDHIDEDNCITLKRILKKMAIRCQQNKMFHFLHIKQC</sequence>
<reference evidence="1" key="1">
    <citation type="submission" date="2021-01" db="EMBL/GenBank/DDBJ databases">
        <authorList>
            <consortium name="Genoscope - CEA"/>
            <person name="William W."/>
        </authorList>
    </citation>
    <scope>NUCLEOTIDE SEQUENCE</scope>
</reference>
<dbReference type="EMBL" id="CAJJDP010000031">
    <property type="protein sequence ID" value="CAD8155562.1"/>
    <property type="molecule type" value="Genomic_DNA"/>
</dbReference>
<proteinExistence type="predicted"/>
<evidence type="ECO:0000313" key="2">
    <source>
        <dbReference type="Proteomes" id="UP000683925"/>
    </source>
</evidence>
<comment type="caution">
    <text evidence="1">The sequence shown here is derived from an EMBL/GenBank/DDBJ whole genome shotgun (WGS) entry which is preliminary data.</text>
</comment>
<dbReference type="AlphaFoldDB" id="A0A8S1TVI9"/>
<evidence type="ECO:0000313" key="1">
    <source>
        <dbReference type="EMBL" id="CAD8155562.1"/>
    </source>
</evidence>
<dbReference type="Proteomes" id="UP000683925">
    <property type="component" value="Unassembled WGS sequence"/>
</dbReference>
<protein>
    <submittedName>
        <fullName evidence="1">Uncharacterized protein</fullName>
    </submittedName>
</protein>
<name>A0A8S1TVI9_PAROT</name>
<organism evidence="1 2">
    <name type="scientific">Paramecium octaurelia</name>
    <dbReference type="NCBI Taxonomy" id="43137"/>
    <lineage>
        <taxon>Eukaryota</taxon>
        <taxon>Sar</taxon>
        <taxon>Alveolata</taxon>
        <taxon>Ciliophora</taxon>
        <taxon>Intramacronucleata</taxon>
        <taxon>Oligohymenophorea</taxon>
        <taxon>Peniculida</taxon>
        <taxon>Parameciidae</taxon>
        <taxon>Paramecium</taxon>
    </lineage>
</organism>
<accession>A0A8S1TVI9</accession>
<gene>
    <name evidence="1" type="ORF">POCTA_138.1.T0310006</name>
</gene>
<keyword evidence="2" id="KW-1185">Reference proteome</keyword>